<dbReference type="EMBL" id="CABIJS010000333">
    <property type="protein sequence ID" value="VUZ49945.1"/>
    <property type="molecule type" value="Genomic_DNA"/>
</dbReference>
<evidence type="ECO:0000313" key="1">
    <source>
        <dbReference type="EMBL" id="VUZ49945.1"/>
    </source>
</evidence>
<dbReference type="AlphaFoldDB" id="A0A564YRV0"/>
<protein>
    <submittedName>
        <fullName evidence="1">Uncharacterized protein</fullName>
    </submittedName>
</protein>
<accession>A0A564YRV0</accession>
<name>A0A564YRV0_HYMDI</name>
<proteinExistence type="predicted"/>
<reference evidence="1 2" key="1">
    <citation type="submission" date="2019-07" db="EMBL/GenBank/DDBJ databases">
        <authorList>
            <person name="Jastrzebski P J."/>
            <person name="Paukszto L."/>
            <person name="Jastrzebski P J."/>
        </authorList>
    </citation>
    <scope>NUCLEOTIDE SEQUENCE [LARGE SCALE GENOMIC DNA]</scope>
    <source>
        <strain evidence="1 2">WMS-il1</strain>
    </source>
</reference>
<evidence type="ECO:0000313" key="2">
    <source>
        <dbReference type="Proteomes" id="UP000321570"/>
    </source>
</evidence>
<keyword evidence="2" id="KW-1185">Reference proteome</keyword>
<sequence length="52" mass="6157">MNFSTLIKDPEDWVESVDLFHLDPLIGETFAACYARHRDIYEKKHGRFPHPI</sequence>
<gene>
    <name evidence="1" type="ORF">WMSIL1_LOCUS8697</name>
</gene>
<organism evidence="1 2">
    <name type="scientific">Hymenolepis diminuta</name>
    <name type="common">Rat tapeworm</name>
    <dbReference type="NCBI Taxonomy" id="6216"/>
    <lineage>
        <taxon>Eukaryota</taxon>
        <taxon>Metazoa</taxon>
        <taxon>Spiralia</taxon>
        <taxon>Lophotrochozoa</taxon>
        <taxon>Platyhelminthes</taxon>
        <taxon>Cestoda</taxon>
        <taxon>Eucestoda</taxon>
        <taxon>Cyclophyllidea</taxon>
        <taxon>Hymenolepididae</taxon>
        <taxon>Hymenolepis</taxon>
    </lineage>
</organism>
<dbReference type="Proteomes" id="UP000321570">
    <property type="component" value="Unassembled WGS sequence"/>
</dbReference>